<comment type="caution">
    <text evidence="1">The sequence shown here is derived from an EMBL/GenBank/DDBJ whole genome shotgun (WGS) entry which is preliminary data.</text>
</comment>
<name>A0A091C382_9ENTE</name>
<gene>
    <name evidence="1" type="ORF">TMU3MR103_0531</name>
</gene>
<evidence type="ECO:0000313" key="1">
    <source>
        <dbReference type="EMBL" id="KFN92296.1"/>
    </source>
</evidence>
<accession>A0A091C382</accession>
<protein>
    <submittedName>
        <fullName evidence="1">Uncharacterized protein</fullName>
    </submittedName>
</protein>
<sequence length="39" mass="4490">MGNVIYLPTYLNLMNNLEKARSAFLVFFCVVKKEPLIAE</sequence>
<keyword evidence="2" id="KW-1185">Reference proteome</keyword>
<dbReference type="Proteomes" id="UP000029381">
    <property type="component" value="Unassembled WGS sequence"/>
</dbReference>
<evidence type="ECO:0000313" key="2">
    <source>
        <dbReference type="Proteomes" id="UP000029381"/>
    </source>
</evidence>
<dbReference type="EMBL" id="JPVT01000052">
    <property type="protein sequence ID" value="KFN92296.1"/>
    <property type="molecule type" value="Genomic_DNA"/>
</dbReference>
<dbReference type="PATRIC" id="fig|1302648.3.peg.517"/>
<dbReference type="AlphaFoldDB" id="A0A091C382"/>
<reference evidence="1 2" key="1">
    <citation type="submission" date="2014-08" db="EMBL/GenBank/DDBJ databases">
        <title>Genome sequence of Tetragenococcus muriaticus.</title>
        <authorList>
            <person name="Chuea-nongthon C."/>
            <person name="Rodtong S."/>
            <person name="Yongsawatdigul J."/>
            <person name="Steele J.L."/>
            <person name="Liu X.-y."/>
            <person name="Speers J."/>
            <person name="Glasner J.D."/>
            <person name="Neeno-Eckwall E.C."/>
        </authorList>
    </citation>
    <scope>NUCLEOTIDE SEQUENCE [LARGE SCALE GENOMIC DNA]</scope>
    <source>
        <strain evidence="1 2">3MR10-3</strain>
    </source>
</reference>
<proteinExistence type="predicted"/>
<organism evidence="1 2">
    <name type="scientific">Tetragenococcus muriaticus 3MR10-3</name>
    <dbReference type="NCBI Taxonomy" id="1302648"/>
    <lineage>
        <taxon>Bacteria</taxon>
        <taxon>Bacillati</taxon>
        <taxon>Bacillota</taxon>
        <taxon>Bacilli</taxon>
        <taxon>Lactobacillales</taxon>
        <taxon>Enterococcaceae</taxon>
        <taxon>Tetragenococcus</taxon>
    </lineage>
</organism>